<evidence type="ECO:0000256" key="4">
    <source>
        <dbReference type="ARBA" id="ARBA00022692"/>
    </source>
</evidence>
<proteinExistence type="inferred from homology"/>
<evidence type="ECO:0000259" key="11">
    <source>
        <dbReference type="Pfam" id="PF07715"/>
    </source>
</evidence>
<comment type="subcellular location">
    <subcellularLocation>
        <location evidence="1 8">Cell outer membrane</location>
        <topology evidence="1 8">Multi-pass membrane protein</topology>
    </subcellularLocation>
</comment>
<keyword evidence="7 8" id="KW-0998">Cell outer membrane</keyword>
<keyword evidence="2 8" id="KW-0813">Transport</keyword>
<keyword evidence="3 8" id="KW-1134">Transmembrane beta strand</keyword>
<keyword evidence="6 8" id="KW-0472">Membrane</keyword>
<evidence type="ECO:0000313" key="12">
    <source>
        <dbReference type="EMBL" id="RNL81992.1"/>
    </source>
</evidence>
<dbReference type="Pfam" id="PF07715">
    <property type="entry name" value="Plug"/>
    <property type="match status" value="1"/>
</dbReference>
<accession>A0A3N0E2C5</accession>
<dbReference type="NCBIfam" id="TIGR04057">
    <property type="entry name" value="SusC_RagA_signa"/>
    <property type="match status" value="1"/>
</dbReference>
<dbReference type="Gene3D" id="2.60.40.1120">
    <property type="entry name" value="Carboxypeptidase-like, regulatory domain"/>
    <property type="match status" value="1"/>
</dbReference>
<keyword evidence="12" id="KW-0675">Receptor</keyword>
<organism evidence="12 13">
    <name type="scientific">Sinomicrobium pectinilyticum</name>
    <dbReference type="NCBI Taxonomy" id="1084421"/>
    <lineage>
        <taxon>Bacteria</taxon>
        <taxon>Pseudomonadati</taxon>
        <taxon>Bacteroidota</taxon>
        <taxon>Flavobacteriia</taxon>
        <taxon>Flavobacteriales</taxon>
        <taxon>Flavobacteriaceae</taxon>
        <taxon>Sinomicrobium</taxon>
    </lineage>
</organism>
<feature type="domain" description="TonB-dependent receptor plug" evidence="11">
    <location>
        <begin position="117"/>
        <end position="223"/>
    </location>
</feature>
<evidence type="ECO:0000256" key="2">
    <source>
        <dbReference type="ARBA" id="ARBA00022448"/>
    </source>
</evidence>
<dbReference type="InterPro" id="IPR036942">
    <property type="entry name" value="Beta-barrel_TonB_sf"/>
</dbReference>
<comment type="caution">
    <text evidence="12">The sequence shown here is derived from an EMBL/GenBank/DDBJ whole genome shotgun (WGS) entry which is preliminary data.</text>
</comment>
<dbReference type="Pfam" id="PF13715">
    <property type="entry name" value="CarbopepD_reg_2"/>
    <property type="match status" value="1"/>
</dbReference>
<feature type="domain" description="TonB-dependent receptor-like beta-barrel" evidence="10">
    <location>
        <begin position="409"/>
        <end position="962"/>
    </location>
</feature>
<evidence type="ECO:0000256" key="5">
    <source>
        <dbReference type="ARBA" id="ARBA00023077"/>
    </source>
</evidence>
<dbReference type="InterPro" id="IPR008969">
    <property type="entry name" value="CarboxyPept-like_regulatory"/>
</dbReference>
<evidence type="ECO:0000256" key="1">
    <source>
        <dbReference type="ARBA" id="ARBA00004571"/>
    </source>
</evidence>
<name>A0A3N0E2C5_SINP1</name>
<comment type="similarity">
    <text evidence="8 9">Belongs to the TonB-dependent receptor family.</text>
</comment>
<evidence type="ECO:0000256" key="8">
    <source>
        <dbReference type="PROSITE-ProRule" id="PRU01360"/>
    </source>
</evidence>
<evidence type="ECO:0000256" key="6">
    <source>
        <dbReference type="ARBA" id="ARBA00023136"/>
    </source>
</evidence>
<dbReference type="OrthoDB" id="9768177at2"/>
<dbReference type="InterPro" id="IPR039426">
    <property type="entry name" value="TonB-dep_rcpt-like"/>
</dbReference>
<dbReference type="NCBIfam" id="TIGR04056">
    <property type="entry name" value="OMP_RagA_SusC"/>
    <property type="match status" value="1"/>
</dbReference>
<dbReference type="InterPro" id="IPR012910">
    <property type="entry name" value="Plug_dom"/>
</dbReference>
<reference evidence="12 13" key="1">
    <citation type="submission" date="2018-10" db="EMBL/GenBank/DDBJ databases">
        <title>Sinomicrobium pectinilyticum sp. nov., a pectinase-producing bacterium isolated from alkaline and saline soil, and emended description of the genus Sinomicrobium.</title>
        <authorList>
            <person name="Cheng B."/>
            <person name="Li C."/>
            <person name="Lai Q."/>
            <person name="Du M."/>
            <person name="Shao Z."/>
            <person name="Xu P."/>
            <person name="Yang C."/>
        </authorList>
    </citation>
    <scope>NUCLEOTIDE SEQUENCE [LARGE SCALE GENOMIC DNA]</scope>
    <source>
        <strain evidence="12 13">5DNS001</strain>
    </source>
</reference>
<evidence type="ECO:0000313" key="13">
    <source>
        <dbReference type="Proteomes" id="UP000267469"/>
    </source>
</evidence>
<evidence type="ECO:0000259" key="10">
    <source>
        <dbReference type="Pfam" id="PF00593"/>
    </source>
</evidence>
<dbReference type="SUPFAM" id="SSF56935">
    <property type="entry name" value="Porins"/>
    <property type="match status" value="1"/>
</dbReference>
<evidence type="ECO:0000256" key="9">
    <source>
        <dbReference type="RuleBase" id="RU003357"/>
    </source>
</evidence>
<dbReference type="GO" id="GO:0009279">
    <property type="term" value="C:cell outer membrane"/>
    <property type="evidence" value="ECO:0007669"/>
    <property type="project" value="UniProtKB-SubCell"/>
</dbReference>
<dbReference type="SUPFAM" id="SSF49464">
    <property type="entry name" value="Carboxypeptidase regulatory domain-like"/>
    <property type="match status" value="1"/>
</dbReference>
<protein>
    <submittedName>
        <fullName evidence="12">TonB-dependent receptor</fullName>
    </submittedName>
</protein>
<dbReference type="InterPro" id="IPR037066">
    <property type="entry name" value="Plug_dom_sf"/>
</dbReference>
<dbReference type="InterPro" id="IPR000531">
    <property type="entry name" value="Beta-barrel_TonB"/>
</dbReference>
<keyword evidence="4 8" id="KW-0812">Transmembrane</keyword>
<dbReference type="Proteomes" id="UP000267469">
    <property type="component" value="Unassembled WGS sequence"/>
</dbReference>
<evidence type="ECO:0000256" key="3">
    <source>
        <dbReference type="ARBA" id="ARBA00022452"/>
    </source>
</evidence>
<dbReference type="Pfam" id="PF00593">
    <property type="entry name" value="TonB_dep_Rec_b-barrel"/>
    <property type="match status" value="1"/>
</dbReference>
<dbReference type="Gene3D" id="2.40.170.20">
    <property type="entry name" value="TonB-dependent receptor, beta-barrel domain"/>
    <property type="match status" value="1"/>
</dbReference>
<keyword evidence="5 9" id="KW-0798">TonB box</keyword>
<keyword evidence="13" id="KW-1185">Reference proteome</keyword>
<dbReference type="InterPro" id="IPR023996">
    <property type="entry name" value="TonB-dep_OMP_SusC/RagA"/>
</dbReference>
<dbReference type="PROSITE" id="PS52016">
    <property type="entry name" value="TONB_DEPENDENT_REC_3"/>
    <property type="match status" value="1"/>
</dbReference>
<evidence type="ECO:0000256" key="7">
    <source>
        <dbReference type="ARBA" id="ARBA00023237"/>
    </source>
</evidence>
<dbReference type="Gene3D" id="2.170.130.10">
    <property type="entry name" value="TonB-dependent receptor, plug domain"/>
    <property type="match status" value="1"/>
</dbReference>
<dbReference type="AlphaFoldDB" id="A0A3N0E2C5"/>
<dbReference type="InterPro" id="IPR023997">
    <property type="entry name" value="TonB-dep_OMP_SusC/RagA_CS"/>
</dbReference>
<dbReference type="EMBL" id="RJTM01000119">
    <property type="protein sequence ID" value="RNL81992.1"/>
    <property type="molecule type" value="Genomic_DNA"/>
</dbReference>
<sequence>MMANYGFGKGPYVKNSSAGAGTGQEITITGTVLDPEGVPLIGVNVLEKDAGNGTSTDFDGKFSLTVGKTSTVLVFSYIGFATVEKEVTGNQPLSVTMEEDMGKLDEVVVIGYGTRKRSDVTGAVSSANLEDFRQAPVSNFGQMLQGNLPGLNVGQVNSAGSTPSLSVRGRTTISGNQSVLVILDGIQYNGSLESINPDDIESIDVLKDASSVAVYGAQGANGVILVTTKQGKKNQKPRVSISASYATLEPSTDLRPMKRDDYLEHIRMLQYQNAYLAPDYTTPNPDFNLADYVDSSMLDKNGNIVDTNFDWWEAGTQTGFINQQKISVSGGSERTTYLISLEHTDQEGFIANDKFQRKGARINLTTEIADWWEVGVQSFASFVKKDGAEPSITDLVRTSPLLQPFDEEGNLIPNPANTADKNAFLGYYVDDYERHDYFFANFFSQIDFPFLKGLSYRVNFGNNYRINKFYRANEYGSGLRGEAYKNHEFYYDYNLDNIINYKKVFGKHDIDVTLLYGAIERKFDYTSATANDFARLELGYNSLEQGVNQFTYSDAWREALNYQMARVNYKFDNRYMVTATVRRDGFSGFSENNKYGYFPSVALAWTISNEEFFKEEWVNNLKLRVGYGTSSNQTDRYSSLAGVTTRAAYIFGDGGSTVFGQQLTSLANPNLKWERTTGMNLGLEYSLLNSRLNGTVEYYYTRTNDLLFDVAIPDITGFETIRSNIGEIENRGLEFAISSHNIQSDNFNWDTTVNFSTTATKVLKLTGRDNDGDGVEDDLTASNLFIGEPLGVIYDYETDGIYQVGDDIPDGYFPGSYRIVDQNGDGQITPADDRVIRGHANPAYRFSILNTFKYKGLSLRVFINSIQGGKRGYLQNNIYPITLDDNNIRWNYLNERDLWQPNNPDGVDPVFPGRNPQVSPAVYQDRSFVRLQDVSLTYDFNKELVEKLRLDNLQVFISGKNLATWTKWRGWDPEGPKDEGTGLTRGEDPWRPALKSYSLGLNVTF</sequence>
<gene>
    <name evidence="12" type="ORF">ED312_17915</name>
</gene>